<sequence>MKFSYQRLLTVIVIMIAIVNISQAQPKRNSILFFSIDNWVEVYVEGEMVFKKASDAGNLKQPVEFDLNPFIQGIEEPLVEIKLINAKCTTCDTSNGWIIEFEVFQDGESVDYMLEKGDSMGGDTVFTMIYEWGYI</sequence>
<dbReference type="AlphaFoldDB" id="A0A1W2GN97"/>
<protein>
    <submittedName>
        <fullName evidence="1">Uncharacterized protein</fullName>
    </submittedName>
</protein>
<gene>
    <name evidence="1" type="ORF">SAMN04488029_3436</name>
</gene>
<keyword evidence="2" id="KW-1185">Reference proteome</keyword>
<accession>A0A1W2GN97</accession>
<dbReference type="EMBL" id="FWYF01000004">
    <property type="protein sequence ID" value="SMD37736.1"/>
    <property type="molecule type" value="Genomic_DNA"/>
</dbReference>
<reference evidence="1 2" key="1">
    <citation type="submission" date="2017-04" db="EMBL/GenBank/DDBJ databases">
        <authorList>
            <person name="Afonso C.L."/>
            <person name="Miller P.J."/>
            <person name="Scott M.A."/>
            <person name="Spackman E."/>
            <person name="Goraichik I."/>
            <person name="Dimitrov K.M."/>
            <person name="Suarez D.L."/>
            <person name="Swayne D.E."/>
        </authorList>
    </citation>
    <scope>NUCLEOTIDE SEQUENCE [LARGE SCALE GENOMIC DNA]</scope>
    <source>
        <strain evidence="1 2">DSM 26133</strain>
    </source>
</reference>
<evidence type="ECO:0000313" key="2">
    <source>
        <dbReference type="Proteomes" id="UP000192472"/>
    </source>
</evidence>
<dbReference type="Proteomes" id="UP000192472">
    <property type="component" value="Unassembled WGS sequence"/>
</dbReference>
<proteinExistence type="predicted"/>
<organism evidence="1 2">
    <name type="scientific">Reichenbachiella faecimaris</name>
    <dbReference type="NCBI Taxonomy" id="692418"/>
    <lineage>
        <taxon>Bacteria</taxon>
        <taxon>Pseudomonadati</taxon>
        <taxon>Bacteroidota</taxon>
        <taxon>Cytophagia</taxon>
        <taxon>Cytophagales</taxon>
        <taxon>Reichenbachiellaceae</taxon>
        <taxon>Reichenbachiella</taxon>
    </lineage>
</organism>
<dbReference type="RefSeq" id="WP_139793955.1">
    <property type="nucleotide sequence ID" value="NZ_FWYF01000004.1"/>
</dbReference>
<evidence type="ECO:0000313" key="1">
    <source>
        <dbReference type="EMBL" id="SMD37736.1"/>
    </source>
</evidence>
<name>A0A1W2GN97_REIFA</name>